<organism evidence="4 5">
    <name type="scientific">Amborella trichopoda</name>
    <dbReference type="NCBI Taxonomy" id="13333"/>
    <lineage>
        <taxon>Eukaryota</taxon>
        <taxon>Viridiplantae</taxon>
        <taxon>Streptophyta</taxon>
        <taxon>Embryophyta</taxon>
        <taxon>Tracheophyta</taxon>
        <taxon>Spermatophyta</taxon>
        <taxon>Magnoliopsida</taxon>
        <taxon>Amborellales</taxon>
        <taxon>Amborellaceae</taxon>
        <taxon>Amborella</taxon>
    </lineage>
</organism>
<evidence type="ECO:0008006" key="6">
    <source>
        <dbReference type="Google" id="ProtNLM"/>
    </source>
</evidence>
<reference evidence="5" key="1">
    <citation type="journal article" date="2013" name="Science">
        <title>The Amborella genome and the evolution of flowering plants.</title>
        <authorList>
            <consortium name="Amborella Genome Project"/>
        </authorList>
    </citation>
    <scope>NUCLEOTIDE SEQUENCE [LARGE SCALE GENOMIC DNA]</scope>
</reference>
<evidence type="ECO:0000256" key="3">
    <source>
        <dbReference type="PROSITE-ProRule" id="PRU00708"/>
    </source>
</evidence>
<evidence type="ECO:0000313" key="4">
    <source>
        <dbReference type="EMBL" id="ERN02931.1"/>
    </source>
</evidence>
<evidence type="ECO:0000256" key="1">
    <source>
        <dbReference type="ARBA" id="ARBA00007626"/>
    </source>
</evidence>
<dbReference type="GO" id="GO:0003729">
    <property type="term" value="F:mRNA binding"/>
    <property type="evidence" value="ECO:0007669"/>
    <property type="project" value="UniProtKB-ARBA"/>
</dbReference>
<dbReference type="NCBIfam" id="TIGR00756">
    <property type="entry name" value="PPR"/>
    <property type="match status" value="1"/>
</dbReference>
<dbReference type="PANTHER" id="PTHR45717:SF4">
    <property type="entry name" value="OS04G0450200 PROTEIN"/>
    <property type="match status" value="1"/>
</dbReference>
<evidence type="ECO:0000313" key="5">
    <source>
        <dbReference type="Proteomes" id="UP000017836"/>
    </source>
</evidence>
<feature type="repeat" description="PPR" evidence="3">
    <location>
        <begin position="180"/>
        <end position="214"/>
    </location>
</feature>
<dbReference type="Gramene" id="ERN02931">
    <property type="protein sequence ID" value="ERN02931"/>
    <property type="gene ID" value="AMTR_s00135p00094440"/>
</dbReference>
<proteinExistence type="inferred from homology"/>
<comment type="similarity">
    <text evidence="1">Belongs to the PPR family. P subfamily.</text>
</comment>
<keyword evidence="5" id="KW-1185">Reference proteome</keyword>
<dbReference type="AlphaFoldDB" id="W1P5P4"/>
<dbReference type="InterPro" id="IPR011990">
    <property type="entry name" value="TPR-like_helical_dom_sf"/>
</dbReference>
<dbReference type="STRING" id="13333.W1P5P4"/>
<dbReference type="PROSITE" id="PS51375">
    <property type="entry name" value="PPR"/>
    <property type="match status" value="2"/>
</dbReference>
<feature type="repeat" description="PPR" evidence="3">
    <location>
        <begin position="145"/>
        <end position="179"/>
    </location>
</feature>
<dbReference type="HOGENOM" id="CLU_019802_0_0_1"/>
<gene>
    <name evidence="4" type="ORF">AMTR_s00135p00094440</name>
</gene>
<dbReference type="Gene3D" id="1.25.40.10">
    <property type="entry name" value="Tetratricopeptide repeat domain"/>
    <property type="match status" value="2"/>
</dbReference>
<evidence type="ECO:0000256" key="2">
    <source>
        <dbReference type="ARBA" id="ARBA00022737"/>
    </source>
</evidence>
<protein>
    <recommendedName>
        <fullName evidence="6">Pentacotripeptide-repeat region of PRORP domain-containing protein</fullName>
    </recommendedName>
</protein>
<accession>W1P5P4</accession>
<dbReference type="OMA" id="NYICIIS"/>
<dbReference type="Proteomes" id="UP000017836">
    <property type="component" value="Unassembled WGS sequence"/>
</dbReference>
<dbReference type="EMBL" id="KI394463">
    <property type="protein sequence ID" value="ERN02931.1"/>
    <property type="molecule type" value="Genomic_DNA"/>
</dbReference>
<name>W1P5P4_AMBTC</name>
<dbReference type="Pfam" id="PF13812">
    <property type="entry name" value="PPR_3"/>
    <property type="match status" value="1"/>
</dbReference>
<dbReference type="GO" id="GO:0005739">
    <property type="term" value="C:mitochondrion"/>
    <property type="evidence" value="ECO:0000318"/>
    <property type="project" value="GO_Central"/>
</dbReference>
<dbReference type="InterPro" id="IPR002885">
    <property type="entry name" value="PPR_rpt"/>
</dbReference>
<dbReference type="PANTHER" id="PTHR45717">
    <property type="entry name" value="OS12G0527900 PROTEIN"/>
    <property type="match status" value="1"/>
</dbReference>
<dbReference type="eggNOG" id="KOG4197">
    <property type="taxonomic scope" value="Eukaryota"/>
</dbReference>
<keyword evidence="2" id="KW-0677">Repeat</keyword>
<sequence length="398" mass="45753">MPCFFDHVFLSLLQRFYQAVSQEAPRRERLDHGDEREASSPVAEDNLRNRIFRLRFPKRSAVTALERWVGEGKPVSQAELRLIVKDLKKSQRYKHALEISEWMEGREEFKFSEGDYTVRIDLITKVLGVDAANEYFENVPLIGKTVESYTALLHSYAAEKQTEKAERLVEEIQGSGLTLSVLPYNELMTLYIHIGQLDKVHLVIEEVKKHKVSPDLFTYNLWTSACAATLDIDGVQRILNEMRSDSSFGAGWEIYIKLVNIYLSVGHLQSAENAVVEAEIKTTQREWITYDFLIILYTGLNKKDGISKIWKSLRMMSQKMTSRSFMCVISSYILLGHMKEAGDAIDEWKTYSGPDFDFGVCNRLLDTYVRTGLTNEAEALRQLLIEYDYLPAIDTLTQ</sequence>